<dbReference type="PANTHER" id="PTHR43174:SF3">
    <property type="entry name" value="UDP-N-ACETYLGLUCOSAMINE 2-EPIMERASE"/>
    <property type="match status" value="1"/>
</dbReference>
<organism evidence="2 3">
    <name type="scientific">Arcobacter ellisii</name>
    <dbReference type="NCBI Taxonomy" id="913109"/>
    <lineage>
        <taxon>Bacteria</taxon>
        <taxon>Pseudomonadati</taxon>
        <taxon>Campylobacterota</taxon>
        <taxon>Epsilonproteobacteria</taxon>
        <taxon>Campylobacterales</taxon>
        <taxon>Arcobacteraceae</taxon>
        <taxon>Arcobacter</taxon>
    </lineage>
</organism>
<evidence type="ECO:0000313" key="3">
    <source>
        <dbReference type="Proteomes" id="UP000290588"/>
    </source>
</evidence>
<dbReference type="InterPro" id="IPR029767">
    <property type="entry name" value="WecB-like"/>
</dbReference>
<dbReference type="GO" id="GO:0004553">
    <property type="term" value="F:hydrolase activity, hydrolyzing O-glycosyl compounds"/>
    <property type="evidence" value="ECO:0007669"/>
    <property type="project" value="InterPro"/>
</dbReference>
<dbReference type="InterPro" id="IPR003331">
    <property type="entry name" value="UDP_GlcNAc_Epimerase_2_dom"/>
</dbReference>
<gene>
    <name evidence="2" type="primary">neuC</name>
    <name evidence="2" type="ORF">CP962_03570</name>
</gene>
<name>A0AA94JU91_9BACT</name>
<evidence type="ECO:0000259" key="1">
    <source>
        <dbReference type="Pfam" id="PF02350"/>
    </source>
</evidence>
<evidence type="ECO:0000313" key="2">
    <source>
        <dbReference type="EMBL" id="RXI31872.1"/>
    </source>
</evidence>
<dbReference type="RefSeq" id="WP_118918425.1">
    <property type="nucleotide sequence ID" value="NZ_CP032097.1"/>
</dbReference>
<feature type="domain" description="UDP-N-acetylglucosamine 2-epimerase" evidence="1">
    <location>
        <begin position="24"/>
        <end position="368"/>
    </location>
</feature>
<dbReference type="NCBIfam" id="TIGR03568">
    <property type="entry name" value="NeuC_NnaA"/>
    <property type="match status" value="1"/>
</dbReference>
<dbReference type="SUPFAM" id="SSF53756">
    <property type="entry name" value="UDP-Glycosyltransferase/glycogen phosphorylase"/>
    <property type="match status" value="1"/>
</dbReference>
<proteinExistence type="predicted"/>
<dbReference type="InterPro" id="IPR020004">
    <property type="entry name" value="UDP-GlcNAc_Epase"/>
</dbReference>
<protein>
    <submittedName>
        <fullName evidence="2">UDP-N-acetylglucosamine 2-epimerase (Hydrolyzing)</fullName>
    </submittedName>
</protein>
<dbReference type="EMBL" id="NXIG01000003">
    <property type="protein sequence ID" value="RXI31872.1"/>
    <property type="molecule type" value="Genomic_DNA"/>
</dbReference>
<dbReference type="AlphaFoldDB" id="A0AA94JU91"/>
<sequence length="388" mass="44465">MKKILAFSSIRSDYDLMSPLYRLLHEDKDIDFKIIVSGTHLSHSFGYSVEQIRKDGFDIILEIETLLSSDTGLSRVKSASFLLQNSLETIAKFNPDLMIFAGDREDVLMYAMIGGYLNIPTIHVFAGDHVEDGYIDNPIRHATSKLSSVHFVTLEEHKKRLIRMGEDKKRVFVTGNISLDKFVQFQPLTKSELKNHFNLQDIFEEFALMIFHPVTEEMPNVDTYFENILKNLEQRNINTFVSYPNVDPGNQKLLKVIDKYKENKNFIFYKNLDRDIFMSIYKHSKFIIGNSSSGICEAASLKIPAINVGLRQTGRYADKNVIFCDTSYQDISDGIDRALSREFSKNLKDLKNSYGDGNSAKKAYEIIKLTDFKSMIAKVEDPLKVELI</sequence>
<dbReference type="Gene3D" id="3.40.50.2000">
    <property type="entry name" value="Glycogen Phosphorylase B"/>
    <property type="match status" value="2"/>
</dbReference>
<dbReference type="PANTHER" id="PTHR43174">
    <property type="entry name" value="UDP-N-ACETYLGLUCOSAMINE 2-EPIMERASE"/>
    <property type="match status" value="1"/>
</dbReference>
<dbReference type="Pfam" id="PF02350">
    <property type="entry name" value="Epimerase_2"/>
    <property type="match status" value="1"/>
</dbReference>
<accession>A0AA94JU91</accession>
<comment type="caution">
    <text evidence="2">The sequence shown here is derived from an EMBL/GenBank/DDBJ whole genome shotgun (WGS) entry which is preliminary data.</text>
</comment>
<dbReference type="Proteomes" id="UP000290588">
    <property type="component" value="Unassembled WGS sequence"/>
</dbReference>
<reference evidence="2 3" key="1">
    <citation type="submission" date="2017-09" db="EMBL/GenBank/DDBJ databases">
        <title>Genomics of the genus Arcobacter.</title>
        <authorList>
            <person name="Perez-Cataluna A."/>
            <person name="Figueras M.J."/>
            <person name="Salas-Masso N."/>
        </authorList>
    </citation>
    <scope>NUCLEOTIDE SEQUENCE [LARGE SCALE GENOMIC DNA]</scope>
    <source>
        <strain evidence="2 3">CECT 7837</strain>
    </source>
</reference>
<dbReference type="GO" id="GO:0006047">
    <property type="term" value="P:UDP-N-acetylglucosamine metabolic process"/>
    <property type="evidence" value="ECO:0007669"/>
    <property type="project" value="InterPro"/>
</dbReference>